<evidence type="ECO:0000256" key="2">
    <source>
        <dbReference type="SAM" id="MobiDB-lite"/>
    </source>
</evidence>
<evidence type="ECO:0000313" key="3">
    <source>
        <dbReference type="EMBL" id="KAK9413265.1"/>
    </source>
</evidence>
<organism evidence="3 4">
    <name type="scientific">Seiridium unicorne</name>
    <dbReference type="NCBI Taxonomy" id="138068"/>
    <lineage>
        <taxon>Eukaryota</taxon>
        <taxon>Fungi</taxon>
        <taxon>Dikarya</taxon>
        <taxon>Ascomycota</taxon>
        <taxon>Pezizomycotina</taxon>
        <taxon>Sordariomycetes</taxon>
        <taxon>Xylariomycetidae</taxon>
        <taxon>Amphisphaeriales</taxon>
        <taxon>Sporocadaceae</taxon>
        <taxon>Seiridium</taxon>
    </lineage>
</organism>
<comment type="caution">
    <text evidence="3">The sequence shown here is derived from an EMBL/GenBank/DDBJ whole genome shotgun (WGS) entry which is preliminary data.</text>
</comment>
<dbReference type="EMBL" id="JARVKF010000440">
    <property type="protein sequence ID" value="KAK9413265.1"/>
    <property type="molecule type" value="Genomic_DNA"/>
</dbReference>
<feature type="coiled-coil region" evidence="1">
    <location>
        <begin position="165"/>
        <end position="214"/>
    </location>
</feature>
<protein>
    <submittedName>
        <fullName evidence="3">Uncharacterized protein</fullName>
    </submittedName>
</protein>
<proteinExistence type="predicted"/>
<name>A0ABR2UFM1_9PEZI</name>
<evidence type="ECO:0000256" key="1">
    <source>
        <dbReference type="SAM" id="Coils"/>
    </source>
</evidence>
<dbReference type="Proteomes" id="UP001408356">
    <property type="component" value="Unassembled WGS sequence"/>
</dbReference>
<keyword evidence="1" id="KW-0175">Coiled coil</keyword>
<gene>
    <name evidence="3" type="ORF">SUNI508_02464</name>
</gene>
<sequence>MDSLIQNSLLQRWGLNPIKFNLLTTTTVDTKNQPTIDTINQPTVVINYQPTTVTNIHQRKTFKLIGDFINNPTMNFYNRKRKTADVVDDSDDSLEIVKIVTKKTHHPPHSTQTPNIPAGVDKKPKLELKDSLGQIPEFKPLKPVDGLLKQYTGRDGAINEIRSIAESSNEAVAALRTQNEEWKEAVAVRCETLVGAHNNRLEAVERSAQRVKEKTYDTISECRMEIQESERRCRADMETRLRDFGHHLAAFFSQNYPRNDNRVMAQAITPSIADFGMSKTAVAPSTRETEHGKFPPLRRTITGDGSHLQPSSSTVVTTANTVDTDADPFSELNIPPTAYVAQRRLTRRGYQAMLRNLDFSNFAMLEALSNADSKSSLRDYNLFCDISPHTVSIDYVMRIGGTAYSIMNKAPKVVYEHHPLLQDKDLSRLRIFELSMSDEHLNREQTIQFEEWKEKHQPPKYVYELGALFIRRKFKGKDKEDLIATCYNVVMDAVKPEKPIWAIVRPGWGILAPKPARKGHKDSQVVFEELYGAMMACFAKDIEDFSFTWGPDASASYPQCLAAQDTVKETACKLPVELKAKAANLEEMEIFITSARQRAPNN</sequence>
<reference evidence="3 4" key="1">
    <citation type="journal article" date="2024" name="J. Plant Pathol.">
        <title>Sequence and assembly of the genome of Seiridium unicorne, isolate CBS 538.82, causal agent of cypress canker disease.</title>
        <authorList>
            <person name="Scali E."/>
            <person name="Rocca G.D."/>
            <person name="Danti R."/>
            <person name="Garbelotto M."/>
            <person name="Barberini S."/>
            <person name="Baroncelli R."/>
            <person name="Emiliani G."/>
        </authorList>
    </citation>
    <scope>NUCLEOTIDE SEQUENCE [LARGE SCALE GENOMIC DNA]</scope>
    <source>
        <strain evidence="3 4">BM-138-508</strain>
    </source>
</reference>
<keyword evidence="4" id="KW-1185">Reference proteome</keyword>
<feature type="region of interest" description="Disordered" evidence="2">
    <location>
        <begin position="283"/>
        <end position="314"/>
    </location>
</feature>
<evidence type="ECO:0000313" key="4">
    <source>
        <dbReference type="Proteomes" id="UP001408356"/>
    </source>
</evidence>
<accession>A0ABR2UFM1</accession>